<evidence type="ECO:0000313" key="6">
    <source>
        <dbReference type="Proteomes" id="UP000693981"/>
    </source>
</evidence>
<accession>A0A8T1VZD3</accession>
<protein>
    <recommendedName>
        <fullName evidence="4">HTH CENPB-type domain-containing protein</fullName>
    </recommendedName>
</protein>
<name>A0A8T1VZD3_9STRA</name>
<feature type="domain" description="HTH CENPB-type" evidence="4">
    <location>
        <begin position="62"/>
        <end position="146"/>
    </location>
</feature>
<dbReference type="SMART" id="SM00674">
    <property type="entry name" value="CENPB"/>
    <property type="match status" value="1"/>
</dbReference>
<feature type="compositionally biased region" description="Polar residues" evidence="3">
    <location>
        <begin position="242"/>
        <end position="253"/>
    </location>
</feature>
<dbReference type="InterPro" id="IPR006600">
    <property type="entry name" value="HTH_CenpB_DNA-bd_dom"/>
</dbReference>
<evidence type="ECO:0000256" key="2">
    <source>
        <dbReference type="SAM" id="Coils"/>
    </source>
</evidence>
<evidence type="ECO:0000256" key="3">
    <source>
        <dbReference type="SAM" id="MobiDB-lite"/>
    </source>
</evidence>
<feature type="coiled-coil region" evidence="2">
    <location>
        <begin position="394"/>
        <end position="432"/>
    </location>
</feature>
<dbReference type="GO" id="GO:0003677">
    <property type="term" value="F:DNA binding"/>
    <property type="evidence" value="ECO:0007669"/>
    <property type="project" value="UniProtKB-KW"/>
</dbReference>
<comment type="caution">
    <text evidence="5">The sequence shown here is derived from an EMBL/GenBank/DDBJ whole genome shotgun (WGS) entry which is preliminary data.</text>
</comment>
<dbReference type="Proteomes" id="UP000693981">
    <property type="component" value="Unassembled WGS sequence"/>
</dbReference>
<keyword evidence="6" id="KW-1185">Reference proteome</keyword>
<keyword evidence="1" id="KW-0238">DNA-binding</keyword>
<proteinExistence type="predicted"/>
<evidence type="ECO:0000259" key="4">
    <source>
        <dbReference type="PROSITE" id="PS51253"/>
    </source>
</evidence>
<dbReference type="PANTHER" id="PTHR37558:SF1">
    <property type="entry name" value="HTH CENPB-TYPE DOMAIN-CONTAINING PROTEIN"/>
    <property type="match status" value="1"/>
</dbReference>
<reference evidence="5" key="1">
    <citation type="submission" date="2021-02" db="EMBL/GenBank/DDBJ databases">
        <authorList>
            <person name="Palmer J.M."/>
        </authorList>
    </citation>
    <scope>NUCLEOTIDE SEQUENCE</scope>
    <source>
        <strain evidence="5">SCRP23</strain>
    </source>
</reference>
<dbReference type="Pfam" id="PF03221">
    <property type="entry name" value="HTH_Tnp_Tc5"/>
    <property type="match status" value="1"/>
</dbReference>
<feature type="region of interest" description="Disordered" evidence="3">
    <location>
        <begin position="178"/>
        <end position="253"/>
    </location>
</feature>
<sequence length="474" mass="53156">MPARHHLTIAEKNTLRAFHRERPDLTQEQLREWTHERFGKWVGRSTIGKVASMPEEVCANPSAKRNQTGRYPDMERELYRFIVSTVRQNQNQMDEALLRDELPVLSEAVLWTKANEILKRLRGDDQSVSVGWVQRFKKRHGLHRSQRVLRLQQSADESVEAPEAEAPEAAVAITTPVAAETSSETGASMAQEQSAGDESAEVEVLASEQATVDGDGSAKRAREGEETDDEKELSPPHKKAATSPQSGRINRKQFSSAADIELLTEVLATKPWAFTPEMDGWQHVALNLRDVGDYRLDKTAGACQARVALLLEHLRAGNTAALHKSGMEDEFARKQELLTEVQQKITASTGFAVDVHQRSNEMALPPSVTQETAVTQVADTSNVVAATETSVGHDHDAERRLELLERKMERELAEQRRHADEQVRQLERLQRTQLETQQTQHAQLLATIQQQQAMMLDLIKSVSSIQQAQAKKQE</sequence>
<dbReference type="Pfam" id="PF18107">
    <property type="entry name" value="HTH_ABP1_N"/>
    <property type="match status" value="1"/>
</dbReference>
<evidence type="ECO:0000256" key="1">
    <source>
        <dbReference type="ARBA" id="ARBA00023125"/>
    </source>
</evidence>
<dbReference type="InterPro" id="IPR041188">
    <property type="entry name" value="HTH_ABP1_N"/>
</dbReference>
<gene>
    <name evidence="5" type="ORF">PHYBOEH_009247</name>
</gene>
<organism evidence="5 6">
    <name type="scientific">Phytophthora boehmeriae</name>
    <dbReference type="NCBI Taxonomy" id="109152"/>
    <lineage>
        <taxon>Eukaryota</taxon>
        <taxon>Sar</taxon>
        <taxon>Stramenopiles</taxon>
        <taxon>Oomycota</taxon>
        <taxon>Peronosporomycetes</taxon>
        <taxon>Peronosporales</taxon>
        <taxon>Peronosporaceae</taxon>
        <taxon>Phytophthora</taxon>
    </lineage>
</organism>
<dbReference type="AlphaFoldDB" id="A0A8T1VZD3"/>
<evidence type="ECO:0000313" key="5">
    <source>
        <dbReference type="EMBL" id="KAG7384984.1"/>
    </source>
</evidence>
<feature type="compositionally biased region" description="Polar residues" evidence="3">
    <location>
        <begin position="182"/>
        <end position="196"/>
    </location>
</feature>
<dbReference type="PANTHER" id="PTHR37558">
    <property type="entry name" value="HTH CENPB-TYPE DOMAIN-CONTAINING PROTEIN"/>
    <property type="match status" value="1"/>
</dbReference>
<dbReference type="EMBL" id="JAGDFL010000571">
    <property type="protein sequence ID" value="KAG7384984.1"/>
    <property type="molecule type" value="Genomic_DNA"/>
</dbReference>
<dbReference type="PROSITE" id="PS51253">
    <property type="entry name" value="HTH_CENPB"/>
    <property type="match status" value="1"/>
</dbReference>
<keyword evidence="2" id="KW-0175">Coiled coil</keyword>
<dbReference type="OrthoDB" id="106662at2759"/>